<dbReference type="AlphaFoldDB" id="A0A448WKJ6"/>
<evidence type="ECO:0000313" key="3">
    <source>
        <dbReference type="Proteomes" id="UP000784294"/>
    </source>
</evidence>
<evidence type="ECO:0000256" key="1">
    <source>
        <dbReference type="SAM" id="MobiDB-lite"/>
    </source>
</evidence>
<dbReference type="Proteomes" id="UP000784294">
    <property type="component" value="Unassembled WGS sequence"/>
</dbReference>
<name>A0A448WKJ6_9PLAT</name>
<feature type="non-terminal residue" evidence="2">
    <location>
        <position position="1"/>
    </location>
</feature>
<proteinExistence type="predicted"/>
<gene>
    <name evidence="2" type="ORF">PXEA_LOCUS7267</name>
</gene>
<accession>A0A448WKJ6</accession>
<feature type="region of interest" description="Disordered" evidence="1">
    <location>
        <begin position="112"/>
        <end position="133"/>
    </location>
</feature>
<reference evidence="2" key="1">
    <citation type="submission" date="2018-11" db="EMBL/GenBank/DDBJ databases">
        <authorList>
            <consortium name="Pathogen Informatics"/>
        </authorList>
    </citation>
    <scope>NUCLEOTIDE SEQUENCE</scope>
</reference>
<sequence>MIQWPIFSIWCFKAISTPKGSRCLAEHDQKTTFHPSRNGEMEIPFTNGNCNAIDNDDSIHTTENLSCLDNWAAKPLEPYFTRANGRGHSGNFDSTMRLKEFGWNSFHFDKKRSANWPDQTPKEESDSGPVGAGGNGINACFELGSRIEVWINLQIHFVQSSNRRSA</sequence>
<organism evidence="2 3">
    <name type="scientific">Protopolystoma xenopodis</name>
    <dbReference type="NCBI Taxonomy" id="117903"/>
    <lineage>
        <taxon>Eukaryota</taxon>
        <taxon>Metazoa</taxon>
        <taxon>Spiralia</taxon>
        <taxon>Lophotrochozoa</taxon>
        <taxon>Platyhelminthes</taxon>
        <taxon>Monogenea</taxon>
        <taxon>Polyopisthocotylea</taxon>
        <taxon>Polystomatidea</taxon>
        <taxon>Polystomatidae</taxon>
        <taxon>Protopolystoma</taxon>
    </lineage>
</organism>
<keyword evidence="3" id="KW-1185">Reference proteome</keyword>
<dbReference type="EMBL" id="CAAALY010019074">
    <property type="protein sequence ID" value="VEL13827.1"/>
    <property type="molecule type" value="Genomic_DNA"/>
</dbReference>
<comment type="caution">
    <text evidence="2">The sequence shown here is derived from an EMBL/GenBank/DDBJ whole genome shotgun (WGS) entry which is preliminary data.</text>
</comment>
<protein>
    <submittedName>
        <fullName evidence="2">Uncharacterized protein</fullName>
    </submittedName>
</protein>
<evidence type="ECO:0000313" key="2">
    <source>
        <dbReference type="EMBL" id="VEL13827.1"/>
    </source>
</evidence>